<dbReference type="InterPro" id="IPR000719">
    <property type="entry name" value="Prot_kinase_dom"/>
</dbReference>
<name>A0AAW1KWZ4_SAPOF</name>
<dbReference type="GO" id="GO:0005524">
    <property type="term" value="F:ATP binding"/>
    <property type="evidence" value="ECO:0007669"/>
    <property type="project" value="UniProtKB-UniRule"/>
</dbReference>
<keyword evidence="5" id="KW-1003">Cell membrane</keyword>
<dbReference type="FunFam" id="3.30.200.20:FF:000112">
    <property type="entry name" value="Lectin-domain containing receptor kinase A4.3"/>
    <property type="match status" value="1"/>
</dbReference>
<dbReference type="PROSITE" id="PS50011">
    <property type="entry name" value="PROTEIN_KINASE_DOM"/>
    <property type="match status" value="1"/>
</dbReference>
<proteinExistence type="inferred from homology"/>
<comment type="caution">
    <text evidence="24">The sequence shown here is derived from an EMBL/GenBank/DDBJ whole genome shotgun (WGS) entry which is preliminary data.</text>
</comment>
<evidence type="ECO:0000313" key="24">
    <source>
        <dbReference type="EMBL" id="KAK9727210.1"/>
    </source>
</evidence>
<evidence type="ECO:0000256" key="3">
    <source>
        <dbReference type="ARBA" id="ARBA00010217"/>
    </source>
</evidence>
<evidence type="ECO:0000256" key="17">
    <source>
        <dbReference type="ARBA" id="ARBA00023180"/>
    </source>
</evidence>
<keyword evidence="16" id="KW-0675">Receptor</keyword>
<dbReference type="FunFam" id="2.60.120.200:FF:000096">
    <property type="entry name" value="L-type lectin-domain containing receptor kinase V.9"/>
    <property type="match status" value="1"/>
</dbReference>
<accession>A0AAW1KWZ4</accession>
<evidence type="ECO:0000256" key="16">
    <source>
        <dbReference type="ARBA" id="ARBA00023170"/>
    </source>
</evidence>
<evidence type="ECO:0000256" key="7">
    <source>
        <dbReference type="ARBA" id="ARBA00022679"/>
    </source>
</evidence>
<dbReference type="Proteomes" id="UP001443914">
    <property type="component" value="Unassembled WGS sequence"/>
</dbReference>
<reference evidence="24" key="1">
    <citation type="submission" date="2024-03" db="EMBL/GenBank/DDBJ databases">
        <title>WGS assembly of Saponaria officinalis var. Norfolk2.</title>
        <authorList>
            <person name="Jenkins J."/>
            <person name="Shu S."/>
            <person name="Grimwood J."/>
            <person name="Barry K."/>
            <person name="Goodstein D."/>
            <person name="Schmutz J."/>
            <person name="Leebens-Mack J."/>
            <person name="Osbourn A."/>
        </authorList>
    </citation>
    <scope>NUCLEOTIDE SEQUENCE [LARGE SCALE GENOMIC DNA]</scope>
    <source>
        <strain evidence="24">JIC</strain>
    </source>
</reference>
<keyword evidence="8 21" id="KW-0812">Transmembrane</keyword>
<dbReference type="Pfam" id="PF00139">
    <property type="entry name" value="Lectin_legB"/>
    <property type="match status" value="1"/>
</dbReference>
<dbReference type="GO" id="GO:0030246">
    <property type="term" value="F:carbohydrate binding"/>
    <property type="evidence" value="ECO:0007669"/>
    <property type="project" value="UniProtKB-KW"/>
</dbReference>
<dbReference type="SUPFAM" id="SSF49899">
    <property type="entry name" value="Concanavalin A-like lectins/glucanases"/>
    <property type="match status" value="1"/>
</dbReference>
<dbReference type="GO" id="GO:0004674">
    <property type="term" value="F:protein serine/threonine kinase activity"/>
    <property type="evidence" value="ECO:0007669"/>
    <property type="project" value="UniProtKB-KW"/>
</dbReference>
<dbReference type="InterPro" id="IPR001220">
    <property type="entry name" value="Legume_lectin_dom"/>
</dbReference>
<evidence type="ECO:0000256" key="15">
    <source>
        <dbReference type="ARBA" id="ARBA00023136"/>
    </source>
</evidence>
<dbReference type="GO" id="GO:0005886">
    <property type="term" value="C:plasma membrane"/>
    <property type="evidence" value="ECO:0007669"/>
    <property type="project" value="UniProtKB-SubCell"/>
</dbReference>
<keyword evidence="12" id="KW-0418">Kinase</keyword>
<comment type="catalytic activity">
    <reaction evidence="19">
        <text>L-seryl-[protein] + ATP = O-phospho-L-seryl-[protein] + ADP + H(+)</text>
        <dbReference type="Rhea" id="RHEA:17989"/>
        <dbReference type="Rhea" id="RHEA-COMP:9863"/>
        <dbReference type="Rhea" id="RHEA-COMP:11604"/>
        <dbReference type="ChEBI" id="CHEBI:15378"/>
        <dbReference type="ChEBI" id="CHEBI:29999"/>
        <dbReference type="ChEBI" id="CHEBI:30616"/>
        <dbReference type="ChEBI" id="CHEBI:83421"/>
        <dbReference type="ChEBI" id="CHEBI:456216"/>
        <dbReference type="EC" id="2.7.11.1"/>
    </reaction>
</comment>
<evidence type="ECO:0000256" key="9">
    <source>
        <dbReference type="ARBA" id="ARBA00022729"/>
    </source>
</evidence>
<dbReference type="SMART" id="SM00220">
    <property type="entry name" value="S_TKc"/>
    <property type="match status" value="1"/>
</dbReference>
<gene>
    <name evidence="24" type="ORF">RND81_05G265900</name>
</gene>
<dbReference type="PANTHER" id="PTHR27007">
    <property type="match status" value="1"/>
</dbReference>
<dbReference type="CDD" id="cd14066">
    <property type="entry name" value="STKc_IRAK"/>
    <property type="match status" value="1"/>
</dbReference>
<dbReference type="CDD" id="cd06899">
    <property type="entry name" value="lectin_legume_LecRK_Arcelin_ConA"/>
    <property type="match status" value="1"/>
</dbReference>
<feature type="chain" id="PRO_5043530889" description="non-specific serine/threonine protein kinase" evidence="22">
    <location>
        <begin position="18"/>
        <end position="666"/>
    </location>
</feature>
<protein>
    <recommendedName>
        <fullName evidence="4">non-specific serine/threonine protein kinase</fullName>
        <ecNumber evidence="4">2.7.11.1</ecNumber>
    </recommendedName>
</protein>
<dbReference type="Pfam" id="PF00069">
    <property type="entry name" value="Pkinase"/>
    <property type="match status" value="1"/>
</dbReference>
<keyword evidence="25" id="KW-1185">Reference proteome</keyword>
<evidence type="ECO:0000256" key="12">
    <source>
        <dbReference type="ARBA" id="ARBA00022777"/>
    </source>
</evidence>
<evidence type="ECO:0000256" key="5">
    <source>
        <dbReference type="ARBA" id="ARBA00022475"/>
    </source>
</evidence>
<dbReference type="Gene3D" id="3.30.200.20">
    <property type="entry name" value="Phosphorylase Kinase, domain 1"/>
    <property type="match status" value="1"/>
</dbReference>
<dbReference type="PROSITE" id="PS00107">
    <property type="entry name" value="PROTEIN_KINASE_ATP"/>
    <property type="match status" value="1"/>
</dbReference>
<keyword evidence="9 22" id="KW-0732">Signal</keyword>
<evidence type="ECO:0000256" key="1">
    <source>
        <dbReference type="ARBA" id="ARBA00004251"/>
    </source>
</evidence>
<evidence type="ECO:0000256" key="8">
    <source>
        <dbReference type="ARBA" id="ARBA00022692"/>
    </source>
</evidence>
<comment type="similarity">
    <text evidence="2">In the N-terminal section; belongs to the leguminous lectin family.</text>
</comment>
<evidence type="ECO:0000256" key="21">
    <source>
        <dbReference type="SAM" id="Phobius"/>
    </source>
</evidence>
<dbReference type="InterPro" id="IPR017441">
    <property type="entry name" value="Protein_kinase_ATP_BS"/>
</dbReference>
<dbReference type="PROSITE" id="PS00108">
    <property type="entry name" value="PROTEIN_KINASE_ST"/>
    <property type="match status" value="1"/>
</dbReference>
<dbReference type="Gene3D" id="2.60.120.200">
    <property type="match status" value="1"/>
</dbReference>
<evidence type="ECO:0000259" key="23">
    <source>
        <dbReference type="PROSITE" id="PS50011"/>
    </source>
</evidence>
<feature type="binding site" evidence="20">
    <location>
        <position position="367"/>
    </location>
    <ligand>
        <name>ATP</name>
        <dbReference type="ChEBI" id="CHEBI:30616"/>
    </ligand>
</feature>
<feature type="domain" description="Protein kinase" evidence="23">
    <location>
        <begin position="337"/>
        <end position="613"/>
    </location>
</feature>
<dbReference type="InterPro" id="IPR050528">
    <property type="entry name" value="L-type_Lectin-RKs"/>
</dbReference>
<evidence type="ECO:0000256" key="2">
    <source>
        <dbReference type="ARBA" id="ARBA00008536"/>
    </source>
</evidence>
<dbReference type="EC" id="2.7.11.1" evidence="4"/>
<keyword evidence="6" id="KW-0723">Serine/threonine-protein kinase</keyword>
<comment type="subcellular location">
    <subcellularLocation>
        <location evidence="1">Cell membrane</location>
        <topology evidence="1">Single-pass type I membrane protein</topology>
    </subcellularLocation>
</comment>
<evidence type="ECO:0000256" key="18">
    <source>
        <dbReference type="ARBA" id="ARBA00047899"/>
    </source>
</evidence>
<evidence type="ECO:0000256" key="19">
    <source>
        <dbReference type="ARBA" id="ARBA00048679"/>
    </source>
</evidence>
<organism evidence="24 25">
    <name type="scientific">Saponaria officinalis</name>
    <name type="common">Common soapwort</name>
    <name type="synonym">Lychnis saponaria</name>
    <dbReference type="NCBI Taxonomy" id="3572"/>
    <lineage>
        <taxon>Eukaryota</taxon>
        <taxon>Viridiplantae</taxon>
        <taxon>Streptophyta</taxon>
        <taxon>Embryophyta</taxon>
        <taxon>Tracheophyta</taxon>
        <taxon>Spermatophyta</taxon>
        <taxon>Magnoliopsida</taxon>
        <taxon>eudicotyledons</taxon>
        <taxon>Gunneridae</taxon>
        <taxon>Pentapetalae</taxon>
        <taxon>Caryophyllales</taxon>
        <taxon>Caryophyllaceae</taxon>
        <taxon>Caryophylleae</taxon>
        <taxon>Saponaria</taxon>
    </lineage>
</organism>
<dbReference type="InterPro" id="IPR013320">
    <property type="entry name" value="ConA-like_dom_sf"/>
</dbReference>
<keyword evidence="14 21" id="KW-1133">Transmembrane helix</keyword>
<evidence type="ECO:0000256" key="6">
    <source>
        <dbReference type="ARBA" id="ARBA00022527"/>
    </source>
</evidence>
<dbReference type="InterPro" id="IPR008271">
    <property type="entry name" value="Ser/Thr_kinase_AS"/>
</dbReference>
<keyword evidence="15 21" id="KW-0472">Membrane</keyword>
<comment type="similarity">
    <text evidence="3">In the C-terminal section; belongs to the protein kinase superfamily. Ser/Thr protein kinase family.</text>
</comment>
<keyword evidence="7" id="KW-0808">Transferase</keyword>
<sequence length="666" mass="74519">MDKCLIILIFFVILAFAEDETDQFIYNGFHGANLHLDGLAKIQSNGLLQLTNTSKQLSGHVFYPKPLHFNKTDLSFSTSFVFAMYPDVPDHGGHGIAFIIVSSTNFQQAVPAEYLGIFNISNNGLSSNHIFGVELDTVQNAVFNDIDGNHVGIDVNGLKSNDSSSAAYYSDDEGVNKTLQLTSGNPMQIWIDYDGKNMVINVTLAPLKHPKPSKCLLSTHLDLSTVFLDSMYIGFSAATGLTANEHYILGWSWSRVGQAQGFDLSKLPTLPNFGHKGGISAVFIALLVILFLFMVFIAVAGYVIWKKMFEEVEESWEKEYSAYRVSYKDLYRATKGFRESELLGSGGFGKVYKGILPTNHNEVAIKKISHDSRQGMREFVSEIVSMRRLRHRNLVQLLGYCRRKGELLLVYEYMPNGSLDKYLFRNQNTRLAVLSWVQRFTIIKGVASALLYLHEEWEQLVLHRDVKASNVLLDADMNARLGDFGLARLYDHDTNPRSTHVVGTVGYLAPELSITGKPTTVTDVFAFGTFLLEVACGRRPIGLHNPDREDFTLVDWVFESLKKGTILETSDPKLEGHYVNQEMELVLKLGLHCSHPNPEARPSMRQVVQFLRFESNLPDVPADYELERNDLLDESWGGSTSIVSSSSFVVSAGTFFSDNSVIHSGR</sequence>
<keyword evidence="17" id="KW-0325">Glycoprotein</keyword>
<dbReference type="InterPro" id="IPR011009">
    <property type="entry name" value="Kinase-like_dom_sf"/>
</dbReference>
<evidence type="ECO:0000256" key="14">
    <source>
        <dbReference type="ARBA" id="ARBA00022989"/>
    </source>
</evidence>
<feature type="transmembrane region" description="Helical" evidence="21">
    <location>
        <begin position="281"/>
        <end position="305"/>
    </location>
</feature>
<feature type="signal peptide" evidence="22">
    <location>
        <begin position="1"/>
        <end position="17"/>
    </location>
</feature>
<dbReference type="AlphaFoldDB" id="A0AAW1KWZ4"/>
<evidence type="ECO:0000256" key="22">
    <source>
        <dbReference type="SAM" id="SignalP"/>
    </source>
</evidence>
<evidence type="ECO:0000256" key="10">
    <source>
        <dbReference type="ARBA" id="ARBA00022734"/>
    </source>
</evidence>
<dbReference type="SUPFAM" id="SSF56112">
    <property type="entry name" value="Protein kinase-like (PK-like)"/>
    <property type="match status" value="1"/>
</dbReference>
<evidence type="ECO:0000256" key="4">
    <source>
        <dbReference type="ARBA" id="ARBA00012513"/>
    </source>
</evidence>
<keyword evidence="11 20" id="KW-0547">Nucleotide-binding</keyword>
<evidence type="ECO:0000256" key="13">
    <source>
        <dbReference type="ARBA" id="ARBA00022840"/>
    </source>
</evidence>
<evidence type="ECO:0000313" key="25">
    <source>
        <dbReference type="Proteomes" id="UP001443914"/>
    </source>
</evidence>
<evidence type="ECO:0000256" key="20">
    <source>
        <dbReference type="PROSITE-ProRule" id="PRU10141"/>
    </source>
</evidence>
<keyword evidence="10" id="KW-0430">Lectin</keyword>
<comment type="catalytic activity">
    <reaction evidence="18">
        <text>L-threonyl-[protein] + ATP = O-phospho-L-threonyl-[protein] + ADP + H(+)</text>
        <dbReference type="Rhea" id="RHEA:46608"/>
        <dbReference type="Rhea" id="RHEA-COMP:11060"/>
        <dbReference type="Rhea" id="RHEA-COMP:11605"/>
        <dbReference type="ChEBI" id="CHEBI:15378"/>
        <dbReference type="ChEBI" id="CHEBI:30013"/>
        <dbReference type="ChEBI" id="CHEBI:30616"/>
        <dbReference type="ChEBI" id="CHEBI:61977"/>
        <dbReference type="ChEBI" id="CHEBI:456216"/>
        <dbReference type="EC" id="2.7.11.1"/>
    </reaction>
</comment>
<dbReference type="EMBL" id="JBDFQZ010000005">
    <property type="protein sequence ID" value="KAK9727210.1"/>
    <property type="molecule type" value="Genomic_DNA"/>
</dbReference>
<evidence type="ECO:0000256" key="11">
    <source>
        <dbReference type="ARBA" id="ARBA00022741"/>
    </source>
</evidence>
<dbReference type="Gene3D" id="1.10.510.10">
    <property type="entry name" value="Transferase(Phosphotransferase) domain 1"/>
    <property type="match status" value="1"/>
</dbReference>
<dbReference type="FunFam" id="1.10.510.10:FF:000108">
    <property type="entry name" value="L-type lectin-domain containing receptor kinase S.4"/>
    <property type="match status" value="1"/>
</dbReference>
<keyword evidence="13 20" id="KW-0067">ATP-binding</keyword>